<gene>
    <name evidence="2" type="ORF">O4U47_03785</name>
</gene>
<accession>A0ABT4TFY8</accession>
<dbReference type="EMBL" id="JAQFWP010000004">
    <property type="protein sequence ID" value="MDA2803620.1"/>
    <property type="molecule type" value="Genomic_DNA"/>
</dbReference>
<sequence length="166" mass="18669">MPTRLFTSLFALAKLVFVAPVRVLRPARPSQEARLKAAIARADKAAAARPPLPPPDAFRHRPRHARPRPYATPTAIPDYARFCQADVRHRALWRLTYEPDDRAPYQAHHRTRKDITLAASDVDALDFALTEFTPPGYARNYLRDRELRAVPAQPAPVHPALDGGTR</sequence>
<dbReference type="Proteomes" id="UP001165685">
    <property type="component" value="Unassembled WGS sequence"/>
</dbReference>
<comment type="caution">
    <text evidence="2">The sequence shown here is derived from an EMBL/GenBank/DDBJ whole genome shotgun (WGS) entry which is preliminary data.</text>
</comment>
<evidence type="ECO:0000256" key="1">
    <source>
        <dbReference type="SAM" id="MobiDB-lite"/>
    </source>
</evidence>
<proteinExistence type="predicted"/>
<dbReference type="RefSeq" id="WP_270676110.1">
    <property type="nucleotide sequence ID" value="NZ_JAQFWP010000004.1"/>
</dbReference>
<evidence type="ECO:0000313" key="2">
    <source>
        <dbReference type="EMBL" id="MDA2803620.1"/>
    </source>
</evidence>
<reference evidence="2" key="1">
    <citation type="submission" date="2023-01" db="EMBL/GenBank/DDBJ databases">
        <title>Draft genome sequence of Nocardiopsis sp. LSu2-4 isolated from halophytes.</title>
        <authorList>
            <person name="Duangmal K."/>
            <person name="Chantavorakit T."/>
        </authorList>
    </citation>
    <scope>NUCLEOTIDE SEQUENCE</scope>
    <source>
        <strain evidence="2">LSu2-4</strain>
    </source>
</reference>
<evidence type="ECO:0000313" key="3">
    <source>
        <dbReference type="Proteomes" id="UP001165685"/>
    </source>
</evidence>
<feature type="region of interest" description="Disordered" evidence="1">
    <location>
        <begin position="44"/>
        <end position="71"/>
    </location>
</feature>
<protein>
    <submittedName>
        <fullName evidence="2">Uncharacterized protein</fullName>
    </submittedName>
</protein>
<keyword evidence="3" id="KW-1185">Reference proteome</keyword>
<name>A0ABT4TFY8_9ACTN</name>
<organism evidence="2 3">
    <name type="scientific">Nocardiopsis suaedae</name>
    <dbReference type="NCBI Taxonomy" id="3018444"/>
    <lineage>
        <taxon>Bacteria</taxon>
        <taxon>Bacillati</taxon>
        <taxon>Actinomycetota</taxon>
        <taxon>Actinomycetes</taxon>
        <taxon>Streptosporangiales</taxon>
        <taxon>Nocardiopsidaceae</taxon>
        <taxon>Nocardiopsis</taxon>
    </lineage>
</organism>